<dbReference type="VEuPathDB" id="FungiDB:AB675_4531"/>
<protein>
    <submittedName>
        <fullName evidence="2">NAD(P)H-dependent FMN LOT6</fullName>
    </submittedName>
</protein>
<dbReference type="GO" id="GO:0010181">
    <property type="term" value="F:FMN binding"/>
    <property type="evidence" value="ECO:0007669"/>
    <property type="project" value="TreeGrafter"/>
</dbReference>
<evidence type="ECO:0000313" key="3">
    <source>
        <dbReference type="Proteomes" id="UP000038010"/>
    </source>
</evidence>
<proteinExistence type="predicted"/>
<dbReference type="SUPFAM" id="SSF52218">
    <property type="entry name" value="Flavoproteins"/>
    <property type="match status" value="1"/>
</dbReference>
<dbReference type="InterPro" id="IPR005025">
    <property type="entry name" value="FMN_Rdtase-like_dom"/>
</dbReference>
<comment type="caution">
    <text evidence="2">The sequence shown here is derived from an EMBL/GenBank/DDBJ whole genome shotgun (WGS) entry which is preliminary data.</text>
</comment>
<organism evidence="2 3">
    <name type="scientific">Cyphellophora attinorum</name>
    <dbReference type="NCBI Taxonomy" id="1664694"/>
    <lineage>
        <taxon>Eukaryota</taxon>
        <taxon>Fungi</taxon>
        <taxon>Dikarya</taxon>
        <taxon>Ascomycota</taxon>
        <taxon>Pezizomycotina</taxon>
        <taxon>Eurotiomycetes</taxon>
        <taxon>Chaetothyriomycetidae</taxon>
        <taxon>Chaetothyriales</taxon>
        <taxon>Cyphellophoraceae</taxon>
        <taxon>Cyphellophora</taxon>
    </lineage>
</organism>
<dbReference type="AlphaFoldDB" id="A0A0N0NLE6"/>
<name>A0A0N0NLE6_9EURO</name>
<evidence type="ECO:0000259" key="1">
    <source>
        <dbReference type="Pfam" id="PF03358"/>
    </source>
</evidence>
<dbReference type="PANTHER" id="PTHR30543:SF21">
    <property type="entry name" value="NAD(P)H-DEPENDENT FMN REDUCTASE LOT6"/>
    <property type="match status" value="1"/>
</dbReference>
<feature type="domain" description="NADPH-dependent FMN reductase-like" evidence="1">
    <location>
        <begin position="6"/>
        <end position="150"/>
    </location>
</feature>
<dbReference type="GO" id="GO:0016491">
    <property type="term" value="F:oxidoreductase activity"/>
    <property type="evidence" value="ECO:0007669"/>
    <property type="project" value="InterPro"/>
</dbReference>
<gene>
    <name evidence="2" type="ORF">AB675_4531</name>
</gene>
<dbReference type="InterPro" id="IPR029039">
    <property type="entry name" value="Flavoprotein-like_sf"/>
</dbReference>
<sequence>MAIPKKIGVLIGSVRQPRIGDQVAAFAAATIKSQSSSTDYTLHTIDLLAWDLPMFKGPEVPKAIKDPANYTHERTREWSAAISACDGFIFVPCEYNYGYPASLKNAIDHLCWEWQGKPVMFVAYGGYGGGKSVEQLKGVLGAFDMKFTEDDVLLGYPSFEWAGEKVFAGKDLGLLEEENVWAGHRDAIVKNFDELLGLTRAPVIATK</sequence>
<dbReference type="Pfam" id="PF03358">
    <property type="entry name" value="FMN_red"/>
    <property type="match status" value="1"/>
</dbReference>
<dbReference type="Proteomes" id="UP000038010">
    <property type="component" value="Unassembled WGS sequence"/>
</dbReference>
<dbReference type="Gene3D" id="3.40.50.360">
    <property type="match status" value="1"/>
</dbReference>
<dbReference type="OrthoDB" id="68575at2759"/>
<dbReference type="STRING" id="1664694.A0A0N0NLE6"/>
<accession>A0A0N0NLE6</accession>
<dbReference type="PANTHER" id="PTHR30543">
    <property type="entry name" value="CHROMATE REDUCTASE"/>
    <property type="match status" value="1"/>
</dbReference>
<reference evidence="2 3" key="1">
    <citation type="submission" date="2015-06" db="EMBL/GenBank/DDBJ databases">
        <title>Draft genome of the ant-associated black yeast Phialophora attae CBS 131958.</title>
        <authorList>
            <person name="Moreno L.F."/>
            <person name="Stielow B.J."/>
            <person name="de Hoog S."/>
            <person name="Vicente V.A."/>
            <person name="Weiss V.A."/>
            <person name="de Vries M."/>
            <person name="Cruz L.M."/>
            <person name="Souza E.M."/>
        </authorList>
    </citation>
    <scope>NUCLEOTIDE SEQUENCE [LARGE SCALE GENOMIC DNA]</scope>
    <source>
        <strain evidence="2 3">CBS 131958</strain>
    </source>
</reference>
<dbReference type="InterPro" id="IPR050712">
    <property type="entry name" value="NAD(P)H-dep_reductase"/>
</dbReference>
<dbReference type="GO" id="GO:0005829">
    <property type="term" value="C:cytosol"/>
    <property type="evidence" value="ECO:0007669"/>
    <property type="project" value="TreeGrafter"/>
</dbReference>
<keyword evidence="3" id="KW-1185">Reference proteome</keyword>
<dbReference type="GeneID" id="28736556"/>
<evidence type="ECO:0000313" key="2">
    <source>
        <dbReference type="EMBL" id="KPI38959.1"/>
    </source>
</evidence>
<dbReference type="EMBL" id="LFJN01000016">
    <property type="protein sequence ID" value="KPI38959.1"/>
    <property type="molecule type" value="Genomic_DNA"/>
</dbReference>
<dbReference type="RefSeq" id="XP_017998922.1">
    <property type="nucleotide sequence ID" value="XM_018144676.1"/>
</dbReference>